<dbReference type="InterPro" id="IPR002288">
    <property type="entry name" value="DNA_gyrase_B_C"/>
</dbReference>
<dbReference type="CDD" id="cd00822">
    <property type="entry name" value="TopoII_Trans_DNA_gyrase"/>
    <property type="match status" value="1"/>
</dbReference>
<evidence type="ECO:0000256" key="5">
    <source>
        <dbReference type="ARBA" id="ARBA00022723"/>
    </source>
</evidence>
<dbReference type="PROSITE" id="PS00177">
    <property type="entry name" value="TOPOISOMERASE_II"/>
    <property type="match status" value="1"/>
</dbReference>
<keyword evidence="10" id="KW-0238">DNA-binding</keyword>
<gene>
    <name evidence="13" type="primary">gyrB</name>
    <name evidence="13" type="ORF">SBF1_3790005</name>
</gene>
<dbReference type="Gene3D" id="3.40.50.670">
    <property type="match status" value="1"/>
</dbReference>
<comment type="catalytic activity">
    <reaction evidence="1">
        <text>ATP-dependent breakage, passage and rejoining of double-stranded DNA.</text>
        <dbReference type="EC" id="5.6.2.2"/>
    </reaction>
</comment>
<evidence type="ECO:0000313" key="14">
    <source>
        <dbReference type="Proteomes" id="UP000238916"/>
    </source>
</evidence>
<comment type="cofactor">
    <cofactor evidence="2">
        <name>Mg(2+)</name>
        <dbReference type="ChEBI" id="CHEBI:18420"/>
    </cofactor>
</comment>
<dbReference type="InterPro" id="IPR013759">
    <property type="entry name" value="Topo_IIA_B_C"/>
</dbReference>
<dbReference type="InterPro" id="IPR014721">
    <property type="entry name" value="Ribsml_uS5_D2-typ_fold_subgr"/>
</dbReference>
<dbReference type="SUPFAM" id="SSF56719">
    <property type="entry name" value="Type II DNA topoisomerase"/>
    <property type="match status" value="1"/>
</dbReference>
<dbReference type="GO" id="GO:0005524">
    <property type="term" value="F:ATP binding"/>
    <property type="evidence" value="ECO:0007669"/>
    <property type="project" value="UniProtKB-KW"/>
</dbReference>
<dbReference type="AlphaFoldDB" id="A0A2U3L5H1"/>
<evidence type="ECO:0000259" key="12">
    <source>
        <dbReference type="PROSITE" id="PS50880"/>
    </source>
</evidence>
<dbReference type="EC" id="5.6.2.2" evidence="4"/>
<evidence type="ECO:0000313" key="13">
    <source>
        <dbReference type="EMBL" id="SPF47137.1"/>
    </source>
</evidence>
<reference evidence="14" key="1">
    <citation type="submission" date="2018-02" db="EMBL/GenBank/DDBJ databases">
        <authorList>
            <person name="Hausmann B."/>
        </authorList>
    </citation>
    <scope>NUCLEOTIDE SEQUENCE [LARGE SCALE GENOMIC DNA]</scope>
    <source>
        <strain evidence="14">Peat soil MAG SbF1</strain>
    </source>
</reference>
<organism evidence="13 14">
    <name type="scientific">Candidatus Desulfosporosinus infrequens</name>
    <dbReference type="NCBI Taxonomy" id="2043169"/>
    <lineage>
        <taxon>Bacteria</taxon>
        <taxon>Bacillati</taxon>
        <taxon>Bacillota</taxon>
        <taxon>Clostridia</taxon>
        <taxon>Eubacteriales</taxon>
        <taxon>Desulfitobacteriaceae</taxon>
        <taxon>Desulfosporosinus</taxon>
    </lineage>
</organism>
<dbReference type="InterPro" id="IPR020568">
    <property type="entry name" value="Ribosomal_Su5_D2-typ_SF"/>
</dbReference>
<dbReference type="InterPro" id="IPR001241">
    <property type="entry name" value="Topo_IIA"/>
</dbReference>
<dbReference type="Pfam" id="PF00204">
    <property type="entry name" value="DNA_gyraseB"/>
    <property type="match status" value="1"/>
</dbReference>
<evidence type="ECO:0000256" key="3">
    <source>
        <dbReference type="ARBA" id="ARBA00010708"/>
    </source>
</evidence>
<dbReference type="PANTHER" id="PTHR45866:SF1">
    <property type="entry name" value="DNA GYRASE SUBUNIT B, MITOCHONDRIAL"/>
    <property type="match status" value="1"/>
</dbReference>
<dbReference type="PRINTS" id="PR01159">
    <property type="entry name" value="DNAGYRASEB"/>
</dbReference>
<evidence type="ECO:0000256" key="10">
    <source>
        <dbReference type="ARBA" id="ARBA00023125"/>
    </source>
</evidence>
<dbReference type="Proteomes" id="UP000238916">
    <property type="component" value="Unassembled WGS sequence"/>
</dbReference>
<evidence type="ECO:0000256" key="1">
    <source>
        <dbReference type="ARBA" id="ARBA00000185"/>
    </source>
</evidence>
<keyword evidence="7" id="KW-0067">ATP-binding</keyword>
<dbReference type="Gene3D" id="3.30.565.10">
    <property type="entry name" value="Histidine kinase-like ATPase, C-terminal domain"/>
    <property type="match status" value="1"/>
</dbReference>
<accession>A0A2U3L5H1</accession>
<keyword evidence="5" id="KW-0479">Metal-binding</keyword>
<dbReference type="GO" id="GO:0006265">
    <property type="term" value="P:DNA topological change"/>
    <property type="evidence" value="ECO:0007669"/>
    <property type="project" value="InterPro"/>
</dbReference>
<keyword evidence="9" id="KW-0799">Topoisomerase</keyword>
<proteinExistence type="inferred from homology"/>
<dbReference type="InterPro" id="IPR013760">
    <property type="entry name" value="Topo_IIA-like_dom_sf"/>
</dbReference>
<evidence type="ECO:0000256" key="4">
    <source>
        <dbReference type="ARBA" id="ARBA00012895"/>
    </source>
</evidence>
<dbReference type="Pfam" id="PF00986">
    <property type="entry name" value="DNA_gyraseB_C"/>
    <property type="match status" value="1"/>
</dbReference>
<dbReference type="SMART" id="SM00433">
    <property type="entry name" value="TOP2c"/>
    <property type="match status" value="1"/>
</dbReference>
<dbReference type="InterPro" id="IPR000565">
    <property type="entry name" value="Topo_IIA_B"/>
</dbReference>
<dbReference type="GO" id="GO:0046872">
    <property type="term" value="F:metal ion binding"/>
    <property type="evidence" value="ECO:0007669"/>
    <property type="project" value="UniProtKB-KW"/>
</dbReference>
<protein>
    <recommendedName>
        <fullName evidence="4">DNA topoisomerase (ATP-hydrolyzing)</fullName>
        <ecNumber evidence="4">5.6.2.2</ecNumber>
    </recommendedName>
</protein>
<dbReference type="SUPFAM" id="SSF55874">
    <property type="entry name" value="ATPase domain of HSP90 chaperone/DNA topoisomerase II/histidine kinase"/>
    <property type="match status" value="1"/>
</dbReference>
<dbReference type="PROSITE" id="PS50880">
    <property type="entry name" value="TOPRIM"/>
    <property type="match status" value="1"/>
</dbReference>
<feature type="domain" description="Toprim" evidence="12">
    <location>
        <begin position="422"/>
        <end position="536"/>
    </location>
</feature>
<dbReference type="InterPro" id="IPR013506">
    <property type="entry name" value="Topo_IIA_bsu_dom2"/>
</dbReference>
<dbReference type="GO" id="GO:0034335">
    <property type="term" value="F:DNA negative supercoiling activity"/>
    <property type="evidence" value="ECO:0007669"/>
    <property type="project" value="UniProtKB-ARBA"/>
</dbReference>
<dbReference type="CDD" id="cd16928">
    <property type="entry name" value="HATPase_GyrB-like"/>
    <property type="match status" value="1"/>
</dbReference>
<keyword evidence="11 13" id="KW-0413">Isomerase</keyword>
<comment type="similarity">
    <text evidence="3">Belongs to the type II topoisomerase GyrB family.</text>
</comment>
<dbReference type="InterPro" id="IPR018522">
    <property type="entry name" value="TopoIIA_CS"/>
</dbReference>
<dbReference type="PANTHER" id="PTHR45866">
    <property type="entry name" value="DNA GYRASE/TOPOISOMERASE SUBUNIT B"/>
    <property type="match status" value="1"/>
</dbReference>
<dbReference type="InterPro" id="IPR003594">
    <property type="entry name" value="HATPase_dom"/>
</dbReference>
<evidence type="ECO:0000256" key="9">
    <source>
        <dbReference type="ARBA" id="ARBA00023029"/>
    </source>
</evidence>
<evidence type="ECO:0000256" key="2">
    <source>
        <dbReference type="ARBA" id="ARBA00001946"/>
    </source>
</evidence>
<keyword evidence="6" id="KW-0547">Nucleotide-binding</keyword>
<dbReference type="InterPro" id="IPR036890">
    <property type="entry name" value="HATPase_C_sf"/>
</dbReference>
<dbReference type="Pfam" id="PF02518">
    <property type="entry name" value="HATPase_c"/>
    <property type="match status" value="1"/>
</dbReference>
<keyword evidence="8" id="KW-0460">Magnesium</keyword>
<dbReference type="SUPFAM" id="SSF54211">
    <property type="entry name" value="Ribosomal protein S5 domain 2-like"/>
    <property type="match status" value="1"/>
</dbReference>
<evidence type="ECO:0000256" key="6">
    <source>
        <dbReference type="ARBA" id="ARBA00022741"/>
    </source>
</evidence>
<dbReference type="Pfam" id="PF01751">
    <property type="entry name" value="Toprim"/>
    <property type="match status" value="1"/>
</dbReference>
<dbReference type="FunFam" id="3.30.565.10:FF:000002">
    <property type="entry name" value="DNA gyrase subunit B"/>
    <property type="match status" value="1"/>
</dbReference>
<evidence type="ECO:0000256" key="11">
    <source>
        <dbReference type="ARBA" id="ARBA00023235"/>
    </source>
</evidence>
<dbReference type="Gene3D" id="3.30.230.10">
    <property type="match status" value="1"/>
</dbReference>
<dbReference type="InterPro" id="IPR006171">
    <property type="entry name" value="TOPRIM_dom"/>
</dbReference>
<sequence length="637" mass="71002">MSETQYNAESIQVLEGLEAVRKRPGMYIGSTGSRGLHHLAYEIIDNAIDETGAGFCDQIAVTLNIDGSITIEDNGRGIPVDIHSVKKIPAVRLAFETLHAGGKFGGDTYKTSGGLHGVGASVVNALSVYLTADIKRGGKLYRVEYVNGGQLKSDLHIIKKKITGTGTTVVFKPDPLIFKETTVFKYDSLRSRLMELSFLNNGLTILLTDLRGEAKSEIFSPKNGIIGFVEHLIKESSVLPVHKKPIYFKGEKEDVIVECAIQYNDGDDESLHSYVNNIPTDEGGTHESGFRTALTKVFNNYGRKNNLFKKEENLIGDDLKDGLMCVLSLKVKDPQFEGQTKTKLSNMEVEGIVQSLTNEGISQFFEQNSSVAKDVINRTLTTSLIRIAAKKAKELKKKARDAEVKALSGKLAACSGKDKTRNELFLVEGDSAGGSAKMGRDRRFQAILPLRGKVINTFRAKIDKVLENEEIRSIITAVGSGIGKEFDLEKGNYARVCIMTDADIDGAHIRCLLLTFFYRYMKPLILSGRVYIAQSPLYKVEKERGKIIHYAFDEHELKKELKDLGKTAKISRYKGLGEMNPEQLWETTLNPANRRMIQVTIDDTLEAERKLRILMSEHVEPRRDFLMENIVFTDDDM</sequence>
<evidence type="ECO:0000256" key="7">
    <source>
        <dbReference type="ARBA" id="ARBA00022840"/>
    </source>
</evidence>
<name>A0A2U3L5H1_9FIRM</name>
<evidence type="ECO:0000256" key="8">
    <source>
        <dbReference type="ARBA" id="ARBA00022842"/>
    </source>
</evidence>
<dbReference type="GO" id="GO:0003677">
    <property type="term" value="F:DNA binding"/>
    <property type="evidence" value="ECO:0007669"/>
    <property type="project" value="UniProtKB-KW"/>
</dbReference>
<dbReference type="SMART" id="SM00387">
    <property type="entry name" value="HATPase_c"/>
    <property type="match status" value="1"/>
</dbReference>
<dbReference type="NCBIfam" id="NF004189">
    <property type="entry name" value="PRK05644.1"/>
    <property type="match status" value="1"/>
</dbReference>
<dbReference type="EMBL" id="OMOF01000311">
    <property type="protein sequence ID" value="SPF47137.1"/>
    <property type="molecule type" value="Genomic_DNA"/>
</dbReference>
<dbReference type="PRINTS" id="PR00418">
    <property type="entry name" value="TPI2FAMILY"/>
</dbReference>